<comment type="caution">
    <text evidence="6">The sequence shown here is derived from an EMBL/GenBank/DDBJ whole genome shotgun (WGS) entry which is preliminary data.</text>
</comment>
<evidence type="ECO:0000313" key="7">
    <source>
        <dbReference type="Proteomes" id="UP000271705"/>
    </source>
</evidence>
<keyword evidence="3" id="KW-0238">DNA-binding</keyword>
<keyword evidence="4" id="KW-0804">Transcription</keyword>
<dbReference type="Gene3D" id="1.10.10.10">
    <property type="entry name" value="Winged helix-like DNA-binding domain superfamily/Winged helix DNA-binding domain"/>
    <property type="match status" value="1"/>
</dbReference>
<organism evidence="6 7">
    <name type="scientific">Stenotrophomonas maltophilia</name>
    <name type="common">Pseudomonas maltophilia</name>
    <name type="synonym">Xanthomonas maltophilia</name>
    <dbReference type="NCBI Taxonomy" id="40324"/>
    <lineage>
        <taxon>Bacteria</taxon>
        <taxon>Pseudomonadati</taxon>
        <taxon>Pseudomonadota</taxon>
        <taxon>Gammaproteobacteria</taxon>
        <taxon>Lysobacterales</taxon>
        <taxon>Lysobacteraceae</taxon>
        <taxon>Stenotrophomonas</taxon>
        <taxon>Stenotrophomonas maltophilia group</taxon>
    </lineage>
</organism>
<proteinExistence type="inferred from homology"/>
<dbReference type="Gene3D" id="3.40.190.290">
    <property type="match status" value="1"/>
</dbReference>
<dbReference type="SUPFAM" id="SSF46785">
    <property type="entry name" value="Winged helix' DNA-binding domain"/>
    <property type="match status" value="1"/>
</dbReference>
<reference evidence="6 7" key="1">
    <citation type="submission" date="2018-12" db="EMBL/GenBank/DDBJ databases">
        <authorList>
            <person name="Kartti S."/>
            <person name="Manni A."/>
            <person name="Chemao El Fihri M.W."/>
            <person name="Laamarti M."/>
            <person name="Temsamani L."/>
            <person name="El Jamali J.E."/>
            <person name="Ouadghiri M."/>
            <person name="Ibrahimi A."/>
            <person name="Filati-Maltouf A."/>
        </authorList>
    </citation>
    <scope>NUCLEOTIDE SEQUENCE [LARGE SCALE GENOMIC DNA]</scope>
    <source>
        <strain evidence="6 7">MDMC339</strain>
    </source>
</reference>
<protein>
    <submittedName>
        <fullName evidence="6">LysR family transcriptional regulator</fullName>
    </submittedName>
</protein>
<dbReference type="InterPro" id="IPR050176">
    <property type="entry name" value="LTTR"/>
</dbReference>
<evidence type="ECO:0000256" key="1">
    <source>
        <dbReference type="ARBA" id="ARBA00009437"/>
    </source>
</evidence>
<comment type="similarity">
    <text evidence="1">Belongs to the LysR transcriptional regulatory family.</text>
</comment>
<evidence type="ECO:0000256" key="2">
    <source>
        <dbReference type="ARBA" id="ARBA00023015"/>
    </source>
</evidence>
<gene>
    <name evidence="6" type="ORF">EKL94_06180</name>
</gene>
<evidence type="ECO:0000313" key="6">
    <source>
        <dbReference type="EMBL" id="RTQ90503.1"/>
    </source>
</evidence>
<name>A0A431UM40_STEMA</name>
<sequence length="298" mass="33348">MKHFPWDNLIVLLAVIRGGTLREAAKAARMSTATLSRRLDALEERLGGKVVERTSAGCVPTELGQRVFALAEQMEEAADEIARQVDTPRELVGTVRINADEWASFMLITLLPGLNRQHPSLDVEVLTSREPYNLARREADALLRYGPPDTGDLRGDRVGQMDYALYANQAYASRRQAEIASQAWHELEFVGLDEPRVEFEVERWMRSLPGANRPWLRCNYSVGVLDGVTSGAGLGVIECAVAQHVGGLIRVRDAPALSKEVWLWTHRSLYDTPRFQALRDFLKQTWLSGKAGRQRAAK</sequence>
<dbReference type="RefSeq" id="WP_126928412.1">
    <property type="nucleotide sequence ID" value="NZ_RXLZ01000013.1"/>
</dbReference>
<dbReference type="Pfam" id="PF00126">
    <property type="entry name" value="HTH_1"/>
    <property type="match status" value="1"/>
</dbReference>
<dbReference type="Pfam" id="PF03466">
    <property type="entry name" value="LysR_substrate"/>
    <property type="match status" value="1"/>
</dbReference>
<evidence type="ECO:0000256" key="3">
    <source>
        <dbReference type="ARBA" id="ARBA00023125"/>
    </source>
</evidence>
<dbReference type="InterPro" id="IPR036390">
    <property type="entry name" value="WH_DNA-bd_sf"/>
</dbReference>
<dbReference type="Proteomes" id="UP000271705">
    <property type="component" value="Unassembled WGS sequence"/>
</dbReference>
<dbReference type="GO" id="GO:0003677">
    <property type="term" value="F:DNA binding"/>
    <property type="evidence" value="ECO:0007669"/>
    <property type="project" value="UniProtKB-KW"/>
</dbReference>
<dbReference type="AlphaFoldDB" id="A0A431UM40"/>
<dbReference type="InterPro" id="IPR036388">
    <property type="entry name" value="WH-like_DNA-bd_sf"/>
</dbReference>
<evidence type="ECO:0000259" key="5">
    <source>
        <dbReference type="PROSITE" id="PS50931"/>
    </source>
</evidence>
<dbReference type="InterPro" id="IPR000847">
    <property type="entry name" value="LysR_HTH_N"/>
</dbReference>
<dbReference type="InterPro" id="IPR005119">
    <property type="entry name" value="LysR_subst-bd"/>
</dbReference>
<dbReference type="PANTHER" id="PTHR30579">
    <property type="entry name" value="TRANSCRIPTIONAL REGULATOR"/>
    <property type="match status" value="1"/>
</dbReference>
<dbReference type="PANTHER" id="PTHR30579:SF3">
    <property type="entry name" value="TRANSCRIPTIONAL REGULATORY PROTEIN"/>
    <property type="match status" value="1"/>
</dbReference>
<feature type="domain" description="HTH lysR-type" evidence="5">
    <location>
        <begin position="4"/>
        <end position="61"/>
    </location>
</feature>
<keyword evidence="2" id="KW-0805">Transcription regulation</keyword>
<dbReference type="GO" id="GO:0003700">
    <property type="term" value="F:DNA-binding transcription factor activity"/>
    <property type="evidence" value="ECO:0007669"/>
    <property type="project" value="InterPro"/>
</dbReference>
<accession>A0A431UM40</accession>
<dbReference type="PROSITE" id="PS50931">
    <property type="entry name" value="HTH_LYSR"/>
    <property type="match status" value="1"/>
</dbReference>
<dbReference type="SUPFAM" id="SSF53850">
    <property type="entry name" value="Periplasmic binding protein-like II"/>
    <property type="match status" value="1"/>
</dbReference>
<evidence type="ECO:0000256" key="4">
    <source>
        <dbReference type="ARBA" id="ARBA00023163"/>
    </source>
</evidence>
<dbReference type="EMBL" id="RXLZ01000013">
    <property type="protein sequence ID" value="RTQ90503.1"/>
    <property type="molecule type" value="Genomic_DNA"/>
</dbReference>